<comment type="caution">
    <text evidence="2">The sequence shown here is derived from an EMBL/GenBank/DDBJ whole genome shotgun (WGS) entry which is preliminary data.</text>
</comment>
<name>A0A537K3X6_9BACT</name>
<evidence type="ECO:0008006" key="4">
    <source>
        <dbReference type="Google" id="ProtNLM"/>
    </source>
</evidence>
<organism evidence="2 3">
    <name type="scientific">Candidatus Segetimicrobium genomatis</name>
    <dbReference type="NCBI Taxonomy" id="2569760"/>
    <lineage>
        <taxon>Bacteria</taxon>
        <taxon>Bacillati</taxon>
        <taxon>Candidatus Sysuimicrobiota</taxon>
        <taxon>Candidatus Sysuimicrobiia</taxon>
        <taxon>Candidatus Sysuimicrobiales</taxon>
        <taxon>Candidatus Segetimicrobiaceae</taxon>
        <taxon>Candidatus Segetimicrobium</taxon>
    </lineage>
</organism>
<evidence type="ECO:0000313" key="3">
    <source>
        <dbReference type="Proteomes" id="UP000318509"/>
    </source>
</evidence>
<dbReference type="EMBL" id="VBAK01000112">
    <property type="protein sequence ID" value="TMI90477.1"/>
    <property type="molecule type" value="Genomic_DNA"/>
</dbReference>
<dbReference type="AlphaFoldDB" id="A0A537K3X6"/>
<evidence type="ECO:0000313" key="2">
    <source>
        <dbReference type="EMBL" id="TMI90477.1"/>
    </source>
</evidence>
<protein>
    <recommendedName>
        <fullName evidence="4">DUF4148 domain-containing protein</fullName>
    </recommendedName>
</protein>
<proteinExistence type="predicted"/>
<sequence length="135" mass="14532">MAAMMTRGAGALGAALVVTMVMASATAAVEDPHGVGYDGRDWEAMPQPARLAYVAGFLAGATAQQAVERHRADARVSVDAAVAEIVRSHTGTFPFGVNVYANDLQDFYFRNTPQTKVYQAMLDENAKMLRRPSPR</sequence>
<gene>
    <name evidence="2" type="ORF">E6H00_06785</name>
</gene>
<accession>A0A537K3X6</accession>
<dbReference type="Proteomes" id="UP000318509">
    <property type="component" value="Unassembled WGS sequence"/>
</dbReference>
<keyword evidence="1" id="KW-0732">Signal</keyword>
<feature type="chain" id="PRO_5021737863" description="DUF4148 domain-containing protein" evidence="1">
    <location>
        <begin position="28"/>
        <end position="135"/>
    </location>
</feature>
<feature type="signal peptide" evidence="1">
    <location>
        <begin position="1"/>
        <end position="27"/>
    </location>
</feature>
<evidence type="ECO:0000256" key="1">
    <source>
        <dbReference type="SAM" id="SignalP"/>
    </source>
</evidence>
<reference evidence="2 3" key="1">
    <citation type="journal article" date="2019" name="Nat. Microbiol.">
        <title>Mediterranean grassland soil C-N compound turnover is dependent on rainfall and depth, and is mediated by genomically divergent microorganisms.</title>
        <authorList>
            <person name="Diamond S."/>
            <person name="Andeer P.F."/>
            <person name="Li Z."/>
            <person name="Crits-Christoph A."/>
            <person name="Burstein D."/>
            <person name="Anantharaman K."/>
            <person name="Lane K.R."/>
            <person name="Thomas B.C."/>
            <person name="Pan C."/>
            <person name="Northen T.R."/>
            <person name="Banfield J.F."/>
        </authorList>
    </citation>
    <scope>NUCLEOTIDE SEQUENCE [LARGE SCALE GENOMIC DNA]</scope>
    <source>
        <strain evidence="2">NP_3</strain>
    </source>
</reference>